<sequence>MQRFTCVPLYLRHSYAFLSVREHSTSSPACNRTALITGAGRGIGRAIALHLASDGFDICINDLESNAANARAVEAKALGRSFAIALGDVTDMSEVKNMIQTPVKTLGLLNVVVANAVIVQIKPLAETTENDMQHVFEANVFGLMNRQFIGASKAAVRSLTQGFALEYGKHGITIDAEMSKYNSLEKGGNFRATEQLITLGRTSVPEDVSNLVSFLASPDSDYVTGQTILVDGESL</sequence>
<dbReference type="InterPro" id="IPR002347">
    <property type="entry name" value="SDR_fam"/>
</dbReference>
<comment type="similarity">
    <text evidence="1">Belongs to the short-chain dehydrogenases/reductases (SDR) family.</text>
</comment>
<evidence type="ECO:0000313" key="2">
    <source>
        <dbReference type="EMBL" id="ESK90878.1"/>
    </source>
</evidence>
<dbReference type="GO" id="GO:0006633">
    <property type="term" value="P:fatty acid biosynthetic process"/>
    <property type="evidence" value="ECO:0007669"/>
    <property type="project" value="TreeGrafter"/>
</dbReference>
<dbReference type="OrthoDB" id="498125at2759"/>
<comment type="caution">
    <text evidence="2">The sequence shown here is derived from an EMBL/GenBank/DDBJ whole genome shotgun (WGS) entry which is preliminary data.</text>
</comment>
<dbReference type="Proteomes" id="UP000017559">
    <property type="component" value="Unassembled WGS sequence"/>
</dbReference>
<reference evidence="2 3" key="1">
    <citation type="journal article" date="2014" name="BMC Genomics">
        <title>Genome and secretome analysis of the hemibiotrophic fungal pathogen, Moniliophthora roreri, which causes frosty pod rot disease of cacao: mechanisms of the biotrophic and necrotrophic phases.</title>
        <authorList>
            <person name="Meinhardt L.W."/>
            <person name="Costa G.G.L."/>
            <person name="Thomazella D.P.T."/>
            <person name="Teixeira P.J.P.L."/>
            <person name="Carazzolle M.F."/>
            <person name="Schuster S.C."/>
            <person name="Carlson J.E."/>
            <person name="Guiltinan M.J."/>
            <person name="Mieczkowski P."/>
            <person name="Farmer A."/>
            <person name="Ramaraj T."/>
            <person name="Crozier J."/>
            <person name="Davis R.E."/>
            <person name="Shao J."/>
            <person name="Melnick R.L."/>
            <person name="Pereira G.A.G."/>
            <person name="Bailey B.A."/>
        </authorList>
    </citation>
    <scope>NUCLEOTIDE SEQUENCE [LARGE SCALE GENOMIC DNA]</scope>
    <source>
        <strain evidence="2 3">MCA 2997</strain>
    </source>
</reference>
<organism evidence="2 3">
    <name type="scientific">Moniliophthora roreri (strain MCA 2997)</name>
    <name type="common">Cocoa frosty pod rot fungus</name>
    <name type="synonym">Crinipellis roreri</name>
    <dbReference type="NCBI Taxonomy" id="1381753"/>
    <lineage>
        <taxon>Eukaryota</taxon>
        <taxon>Fungi</taxon>
        <taxon>Dikarya</taxon>
        <taxon>Basidiomycota</taxon>
        <taxon>Agaricomycotina</taxon>
        <taxon>Agaricomycetes</taxon>
        <taxon>Agaricomycetidae</taxon>
        <taxon>Agaricales</taxon>
        <taxon>Marasmiineae</taxon>
        <taxon>Marasmiaceae</taxon>
        <taxon>Moniliophthora</taxon>
    </lineage>
</organism>
<proteinExistence type="inferred from homology"/>
<name>V2WVJ0_MONRO</name>
<protein>
    <submittedName>
        <fullName evidence="2">Acetoin reductase</fullName>
    </submittedName>
</protein>
<dbReference type="HOGENOM" id="CLU_010194_1_0_1"/>
<dbReference type="AlphaFoldDB" id="V2WVJ0"/>
<dbReference type="EMBL" id="AWSO01000399">
    <property type="protein sequence ID" value="ESK90878.1"/>
    <property type="molecule type" value="Genomic_DNA"/>
</dbReference>
<dbReference type="PANTHER" id="PTHR42760:SF121">
    <property type="entry name" value="3-OXOACYL-(ACYL-CARRIER-PROTEIN) REDUCTASE"/>
    <property type="match status" value="1"/>
</dbReference>
<dbReference type="PANTHER" id="PTHR42760">
    <property type="entry name" value="SHORT-CHAIN DEHYDROGENASES/REDUCTASES FAMILY MEMBER"/>
    <property type="match status" value="1"/>
</dbReference>
<dbReference type="SUPFAM" id="SSF51735">
    <property type="entry name" value="NAD(P)-binding Rossmann-fold domains"/>
    <property type="match status" value="1"/>
</dbReference>
<evidence type="ECO:0000256" key="1">
    <source>
        <dbReference type="ARBA" id="ARBA00006484"/>
    </source>
</evidence>
<dbReference type="InterPro" id="IPR036291">
    <property type="entry name" value="NAD(P)-bd_dom_sf"/>
</dbReference>
<dbReference type="GO" id="GO:0016616">
    <property type="term" value="F:oxidoreductase activity, acting on the CH-OH group of donors, NAD or NADP as acceptor"/>
    <property type="evidence" value="ECO:0007669"/>
    <property type="project" value="TreeGrafter"/>
</dbReference>
<evidence type="ECO:0000313" key="3">
    <source>
        <dbReference type="Proteomes" id="UP000017559"/>
    </source>
</evidence>
<dbReference type="Gene3D" id="3.40.50.720">
    <property type="entry name" value="NAD(P)-binding Rossmann-like Domain"/>
    <property type="match status" value="2"/>
</dbReference>
<dbReference type="KEGG" id="mrr:Moror_16464"/>
<keyword evidence="3" id="KW-1185">Reference proteome</keyword>
<dbReference type="PRINTS" id="PR00081">
    <property type="entry name" value="GDHRDH"/>
</dbReference>
<dbReference type="Pfam" id="PF00106">
    <property type="entry name" value="adh_short"/>
    <property type="match status" value="1"/>
</dbReference>
<gene>
    <name evidence="2" type="ORF">Moror_16464</name>
</gene>
<dbReference type="GO" id="GO:0048038">
    <property type="term" value="F:quinone binding"/>
    <property type="evidence" value="ECO:0007669"/>
    <property type="project" value="TreeGrafter"/>
</dbReference>
<accession>V2WVJ0</accession>